<name>A0ABV5TRW6_9ACTN</name>
<dbReference type="Pfam" id="PF00480">
    <property type="entry name" value="ROK"/>
    <property type="match status" value="1"/>
</dbReference>
<keyword evidence="3" id="KW-1185">Reference proteome</keyword>
<dbReference type="PROSITE" id="PS01125">
    <property type="entry name" value="ROK"/>
    <property type="match status" value="1"/>
</dbReference>
<comment type="similarity">
    <text evidence="1">Belongs to the ROK (NagC/XylR) family.</text>
</comment>
<evidence type="ECO:0000256" key="1">
    <source>
        <dbReference type="ARBA" id="ARBA00006479"/>
    </source>
</evidence>
<dbReference type="Proteomes" id="UP001589610">
    <property type="component" value="Unassembled WGS sequence"/>
</dbReference>
<organism evidence="2 3">
    <name type="scientific">Streptosporangium vulgare</name>
    <dbReference type="NCBI Taxonomy" id="46190"/>
    <lineage>
        <taxon>Bacteria</taxon>
        <taxon>Bacillati</taxon>
        <taxon>Actinomycetota</taxon>
        <taxon>Actinomycetes</taxon>
        <taxon>Streptosporangiales</taxon>
        <taxon>Streptosporangiaceae</taxon>
        <taxon>Streptosporangium</taxon>
    </lineage>
</organism>
<dbReference type="PANTHER" id="PTHR18964">
    <property type="entry name" value="ROK (REPRESSOR, ORF, KINASE) FAMILY"/>
    <property type="match status" value="1"/>
</dbReference>
<dbReference type="PANTHER" id="PTHR18964:SF173">
    <property type="entry name" value="GLUCOKINASE"/>
    <property type="match status" value="1"/>
</dbReference>
<gene>
    <name evidence="2" type="ORF">ACFFRH_39480</name>
</gene>
<dbReference type="SUPFAM" id="SSF53067">
    <property type="entry name" value="Actin-like ATPase domain"/>
    <property type="match status" value="1"/>
</dbReference>
<accession>A0ABV5TRW6</accession>
<dbReference type="RefSeq" id="WP_344743727.1">
    <property type="nucleotide sequence ID" value="NZ_BAAAWW010000030.1"/>
</dbReference>
<dbReference type="Gene3D" id="3.30.420.40">
    <property type="match status" value="2"/>
</dbReference>
<comment type="caution">
    <text evidence="2">The sequence shown here is derived from an EMBL/GenBank/DDBJ whole genome shotgun (WGS) entry which is preliminary data.</text>
</comment>
<evidence type="ECO:0000313" key="2">
    <source>
        <dbReference type="EMBL" id="MFB9681596.1"/>
    </source>
</evidence>
<proteinExistence type="inferred from homology"/>
<dbReference type="InterPro" id="IPR000600">
    <property type="entry name" value="ROK"/>
</dbReference>
<dbReference type="EMBL" id="JBHMBS010000036">
    <property type="protein sequence ID" value="MFB9681596.1"/>
    <property type="molecule type" value="Genomic_DNA"/>
</dbReference>
<sequence>MKRTVARPENAHQAALLRLLRERARSRAELGDVTALSRSRLNLELDRLIELRLAEQAGLAASRGGRRSGLVRLCGDLRFAGIDIGATSIDVVVTDGELEILGQLSQRCDVRDGPVVVLDQAMEMIAKLGEQGLFTELHGAGIGVPGPVSFREGVPVAPPIMPGWDRYPVREAVGQALGCPAVVDNDVNIMALGELHSGLARQVDDFLLVKIGTGIGCGIVVDGKIYRGVSGSAGDIGHIRVDDQGPVCACGNVGCLEAYFGGTALAREATAIAGRSPYLGRRLDQTGTLTAEDVSTAAEMGDPEAVRLIRDGGRRVGTVLAGLVSFFNPGLVIVAGGVAQLGHVLLAEIRSVVYRRSLPLATGNLPIVLSELGPDAGVVGAARLGSDHVLSAP</sequence>
<dbReference type="InterPro" id="IPR043129">
    <property type="entry name" value="ATPase_NBD"/>
</dbReference>
<evidence type="ECO:0000313" key="3">
    <source>
        <dbReference type="Proteomes" id="UP001589610"/>
    </source>
</evidence>
<protein>
    <submittedName>
        <fullName evidence="2">ROK family protein</fullName>
    </submittedName>
</protein>
<reference evidence="2 3" key="1">
    <citation type="submission" date="2024-09" db="EMBL/GenBank/DDBJ databases">
        <authorList>
            <person name="Sun Q."/>
            <person name="Mori K."/>
        </authorList>
    </citation>
    <scope>NUCLEOTIDE SEQUENCE [LARGE SCALE GENOMIC DNA]</scope>
    <source>
        <strain evidence="2 3">JCM 3028</strain>
    </source>
</reference>
<dbReference type="InterPro" id="IPR049874">
    <property type="entry name" value="ROK_cs"/>
</dbReference>